<accession>A0A9Q3BHV7</accession>
<dbReference type="EMBL" id="AVOT02001062">
    <property type="protein sequence ID" value="MBW0465513.1"/>
    <property type="molecule type" value="Genomic_DNA"/>
</dbReference>
<sequence length="240" mass="27498">MEEKQPSTIQASAENSPSSQPQQFQCKKAAKSSEQRKRQGTRHKTFQPRLQNPKDSEGCHGKCIPDGQNNEAALKAFVDMIMAEANQLQKDKGQAERTTRSLIGHKKSQPEGLQKCISAQRVPDPCRSVEKLHEFLGDCEKVPWPSQNLQVTQWMASIDGKEVHDAFNSRMEEKQCSTTQESSKNSPSSQQQQFQLKKSSQKLRTKEKARHQTQNLPARVTESQRFSRMPWKMYSRWPEQ</sequence>
<reference evidence="2" key="1">
    <citation type="submission" date="2021-03" db="EMBL/GenBank/DDBJ databases">
        <title>Draft genome sequence of rust myrtle Austropuccinia psidii MF-1, a brazilian biotype.</title>
        <authorList>
            <person name="Quecine M.C."/>
            <person name="Pachon D.M.R."/>
            <person name="Bonatelli M.L."/>
            <person name="Correr F.H."/>
            <person name="Franceschini L.M."/>
            <person name="Leite T.F."/>
            <person name="Margarido G.R.A."/>
            <person name="Almeida C.A."/>
            <person name="Ferrarezi J.A."/>
            <person name="Labate C.A."/>
        </authorList>
    </citation>
    <scope>NUCLEOTIDE SEQUENCE</scope>
    <source>
        <strain evidence="2">MF-1</strain>
    </source>
</reference>
<feature type="region of interest" description="Disordered" evidence="1">
    <location>
        <begin position="163"/>
        <end position="240"/>
    </location>
</feature>
<proteinExistence type="predicted"/>
<feature type="region of interest" description="Disordered" evidence="1">
    <location>
        <begin position="88"/>
        <end position="114"/>
    </location>
</feature>
<feature type="compositionally biased region" description="Basic residues" evidence="1">
    <location>
        <begin position="199"/>
        <end position="211"/>
    </location>
</feature>
<feature type="compositionally biased region" description="Polar residues" evidence="1">
    <location>
        <begin position="1"/>
        <end position="25"/>
    </location>
</feature>
<keyword evidence="3" id="KW-1185">Reference proteome</keyword>
<dbReference type="AlphaFoldDB" id="A0A9Q3BHV7"/>
<evidence type="ECO:0000313" key="3">
    <source>
        <dbReference type="Proteomes" id="UP000765509"/>
    </source>
</evidence>
<name>A0A9Q3BHV7_9BASI</name>
<dbReference type="Proteomes" id="UP000765509">
    <property type="component" value="Unassembled WGS sequence"/>
</dbReference>
<protein>
    <submittedName>
        <fullName evidence="2">Uncharacterized protein</fullName>
    </submittedName>
</protein>
<feature type="compositionally biased region" description="Basic and acidic residues" evidence="1">
    <location>
        <begin position="163"/>
        <end position="175"/>
    </location>
</feature>
<comment type="caution">
    <text evidence="2">The sequence shown here is derived from an EMBL/GenBank/DDBJ whole genome shotgun (WGS) entry which is preliminary data.</text>
</comment>
<feature type="region of interest" description="Disordered" evidence="1">
    <location>
        <begin position="1"/>
        <end position="65"/>
    </location>
</feature>
<evidence type="ECO:0000313" key="2">
    <source>
        <dbReference type="EMBL" id="MBW0465513.1"/>
    </source>
</evidence>
<evidence type="ECO:0000256" key="1">
    <source>
        <dbReference type="SAM" id="MobiDB-lite"/>
    </source>
</evidence>
<feature type="compositionally biased region" description="Polar residues" evidence="1">
    <location>
        <begin position="212"/>
        <end position="226"/>
    </location>
</feature>
<organism evidence="2 3">
    <name type="scientific">Austropuccinia psidii MF-1</name>
    <dbReference type="NCBI Taxonomy" id="1389203"/>
    <lineage>
        <taxon>Eukaryota</taxon>
        <taxon>Fungi</taxon>
        <taxon>Dikarya</taxon>
        <taxon>Basidiomycota</taxon>
        <taxon>Pucciniomycotina</taxon>
        <taxon>Pucciniomycetes</taxon>
        <taxon>Pucciniales</taxon>
        <taxon>Sphaerophragmiaceae</taxon>
        <taxon>Austropuccinia</taxon>
    </lineage>
</organism>
<feature type="compositionally biased region" description="Low complexity" evidence="1">
    <location>
        <begin position="180"/>
        <end position="198"/>
    </location>
</feature>
<gene>
    <name evidence="2" type="ORF">O181_005228</name>
</gene>
<feature type="compositionally biased region" description="Basic and acidic residues" evidence="1">
    <location>
        <begin position="89"/>
        <end position="99"/>
    </location>
</feature>